<comment type="caution">
    <text evidence="5">The sequence shown here is derived from an EMBL/GenBank/DDBJ whole genome shotgun (WGS) entry which is preliminary data.</text>
</comment>
<dbReference type="InterPro" id="IPR003715">
    <property type="entry name" value="Poly_export_N"/>
</dbReference>
<keyword evidence="1 3" id="KW-0732">Signal</keyword>
<dbReference type="PANTHER" id="PTHR33619:SF3">
    <property type="entry name" value="POLYSACCHARIDE EXPORT PROTEIN GFCE-RELATED"/>
    <property type="match status" value="1"/>
</dbReference>
<feature type="chain" id="PRO_5047501877" evidence="3">
    <location>
        <begin position="23"/>
        <end position="264"/>
    </location>
</feature>
<gene>
    <name evidence="5" type="ORF">ACFQ1Q_12820</name>
</gene>
<reference evidence="6" key="1">
    <citation type="journal article" date="2019" name="Int. J. Syst. Evol. Microbiol.">
        <title>The Global Catalogue of Microorganisms (GCM) 10K type strain sequencing project: providing services to taxonomists for standard genome sequencing and annotation.</title>
        <authorList>
            <consortium name="The Broad Institute Genomics Platform"/>
            <consortium name="The Broad Institute Genome Sequencing Center for Infectious Disease"/>
            <person name="Wu L."/>
            <person name="Ma J."/>
        </authorList>
    </citation>
    <scope>NUCLEOTIDE SEQUENCE [LARGE SCALE GENOMIC DNA]</scope>
    <source>
        <strain evidence="6">CCUG 62215</strain>
    </source>
</reference>
<evidence type="ECO:0000313" key="5">
    <source>
        <dbReference type="EMBL" id="MFD1064133.1"/>
    </source>
</evidence>
<evidence type="ECO:0000313" key="6">
    <source>
        <dbReference type="Proteomes" id="UP001597013"/>
    </source>
</evidence>
<keyword evidence="2" id="KW-0812">Transmembrane</keyword>
<dbReference type="PANTHER" id="PTHR33619">
    <property type="entry name" value="POLYSACCHARIDE EXPORT PROTEIN GFCE-RELATED"/>
    <property type="match status" value="1"/>
</dbReference>
<feature type="transmembrane region" description="Helical" evidence="2">
    <location>
        <begin position="241"/>
        <end position="261"/>
    </location>
</feature>
<dbReference type="Pfam" id="PF02563">
    <property type="entry name" value="Poly_export"/>
    <property type="match status" value="1"/>
</dbReference>
<protein>
    <submittedName>
        <fullName evidence="5">Polysaccharide biosynthesis/export family protein</fullName>
    </submittedName>
</protein>
<sequence length="264" mass="29700">MMRYLLALFCLSLLLCTSCVPQKDLIYLQDKGNINDTIPSVIEQQKPYRVQINDILNIRIKVLDQENATIFNPTGEGLLDASSQERAYFDGFTVDLRGNIRIPQLGEFQVLNMTTKDIEALVSKRLLEKEFNEFAQIFVTVKLAGLRYTTLGEINNTGSQVIFQERATILEAIANAGDIPIEGNRKEVRILRQYPHGQEIHRVDLTDVNVLKSPYYYIQPNDVIIVDPLVQKSLGTGTNGLQTFTAILGVVTVVTSTILLIDRL</sequence>
<organism evidence="5 6">
    <name type="scientific">Winogradskyella litorisediminis</name>
    <dbReference type="NCBI Taxonomy" id="1156618"/>
    <lineage>
        <taxon>Bacteria</taxon>
        <taxon>Pseudomonadati</taxon>
        <taxon>Bacteroidota</taxon>
        <taxon>Flavobacteriia</taxon>
        <taxon>Flavobacteriales</taxon>
        <taxon>Flavobacteriaceae</taxon>
        <taxon>Winogradskyella</taxon>
    </lineage>
</organism>
<name>A0ABW3NB37_9FLAO</name>
<dbReference type="InterPro" id="IPR049712">
    <property type="entry name" value="Poly_export"/>
</dbReference>
<evidence type="ECO:0000256" key="3">
    <source>
        <dbReference type="SAM" id="SignalP"/>
    </source>
</evidence>
<dbReference type="RefSeq" id="WP_386132200.1">
    <property type="nucleotide sequence ID" value="NZ_JBHTJL010000016.1"/>
</dbReference>
<keyword evidence="2" id="KW-1133">Transmembrane helix</keyword>
<dbReference type="Gene3D" id="3.10.560.10">
    <property type="entry name" value="Outer membrane lipoprotein wza domain like"/>
    <property type="match status" value="1"/>
</dbReference>
<evidence type="ECO:0000256" key="2">
    <source>
        <dbReference type="SAM" id="Phobius"/>
    </source>
</evidence>
<accession>A0ABW3NB37</accession>
<keyword evidence="2" id="KW-0472">Membrane</keyword>
<feature type="domain" description="Polysaccharide export protein N-terminal" evidence="4">
    <location>
        <begin position="44"/>
        <end position="141"/>
    </location>
</feature>
<keyword evidence="6" id="KW-1185">Reference proteome</keyword>
<evidence type="ECO:0000259" key="4">
    <source>
        <dbReference type="Pfam" id="PF02563"/>
    </source>
</evidence>
<feature type="signal peptide" evidence="3">
    <location>
        <begin position="1"/>
        <end position="22"/>
    </location>
</feature>
<dbReference type="EMBL" id="JBHTJL010000016">
    <property type="protein sequence ID" value="MFD1064133.1"/>
    <property type="molecule type" value="Genomic_DNA"/>
</dbReference>
<evidence type="ECO:0000256" key="1">
    <source>
        <dbReference type="ARBA" id="ARBA00022729"/>
    </source>
</evidence>
<dbReference type="Gene3D" id="3.30.1950.10">
    <property type="entry name" value="wza like domain"/>
    <property type="match status" value="1"/>
</dbReference>
<dbReference type="Proteomes" id="UP001597013">
    <property type="component" value="Unassembled WGS sequence"/>
</dbReference>
<proteinExistence type="predicted"/>